<protein>
    <submittedName>
        <fullName evidence="1">Uncharacterized protein</fullName>
    </submittedName>
</protein>
<gene>
    <name evidence="1" type="ORF">PACLA_8A053660</name>
</gene>
<name>A0A6S7LV64_PARCT</name>
<reference evidence="1" key="1">
    <citation type="submission" date="2020-04" db="EMBL/GenBank/DDBJ databases">
        <authorList>
            <person name="Alioto T."/>
            <person name="Alioto T."/>
            <person name="Gomez Garrido J."/>
        </authorList>
    </citation>
    <scope>NUCLEOTIDE SEQUENCE</scope>
    <source>
        <strain evidence="1">A484AB</strain>
    </source>
</reference>
<sequence>MNEFCAEKGFAGWFETSTKENIGINEAATFLVNKILETEQSVSSSADDQKSPDEDTSCCAFPKAKLLNIDVDK</sequence>
<proteinExistence type="predicted"/>
<evidence type="ECO:0000313" key="2">
    <source>
        <dbReference type="Proteomes" id="UP001152795"/>
    </source>
</evidence>
<accession>A0A6S7LV64</accession>
<dbReference type="OrthoDB" id="245989at2759"/>
<dbReference type="AlphaFoldDB" id="A0A6S7LV64"/>
<evidence type="ECO:0000313" key="1">
    <source>
        <dbReference type="EMBL" id="CAB4045183.1"/>
    </source>
</evidence>
<organism evidence="1 2">
    <name type="scientific">Paramuricea clavata</name>
    <name type="common">Red gorgonian</name>
    <name type="synonym">Violescent sea-whip</name>
    <dbReference type="NCBI Taxonomy" id="317549"/>
    <lineage>
        <taxon>Eukaryota</taxon>
        <taxon>Metazoa</taxon>
        <taxon>Cnidaria</taxon>
        <taxon>Anthozoa</taxon>
        <taxon>Octocorallia</taxon>
        <taxon>Malacalcyonacea</taxon>
        <taxon>Plexauridae</taxon>
        <taxon>Paramuricea</taxon>
    </lineage>
</organism>
<keyword evidence="2" id="KW-1185">Reference proteome</keyword>
<dbReference type="EMBL" id="CACRXK020038019">
    <property type="protein sequence ID" value="CAB4045183.1"/>
    <property type="molecule type" value="Genomic_DNA"/>
</dbReference>
<dbReference type="Proteomes" id="UP001152795">
    <property type="component" value="Unassembled WGS sequence"/>
</dbReference>
<comment type="caution">
    <text evidence="1">The sequence shown here is derived from an EMBL/GenBank/DDBJ whole genome shotgun (WGS) entry which is preliminary data.</text>
</comment>